<evidence type="ECO:0000256" key="3">
    <source>
        <dbReference type="ARBA" id="ARBA00015325"/>
    </source>
</evidence>
<keyword evidence="7 13" id="KW-0653">Protein transport</keyword>
<comment type="subunit">
    <text evidence="13">Interacts with the Sec translocase complex via SecD. Specifically interacts with transmembrane segments of nascent integral membrane proteins during membrane integration.</text>
</comment>
<dbReference type="Gene3D" id="2.70.98.90">
    <property type="match status" value="1"/>
</dbReference>
<feature type="transmembrane region" description="Helical" evidence="13">
    <location>
        <begin position="444"/>
        <end position="467"/>
    </location>
</feature>
<dbReference type="InterPro" id="IPR028053">
    <property type="entry name" value="Membr_insert_YidC_N"/>
</dbReference>
<comment type="subcellular location">
    <subcellularLocation>
        <location evidence="1">Cell inner membrane</location>
        <topology evidence="1">Multi-pass membrane protein</topology>
    </subcellularLocation>
    <subcellularLocation>
        <location evidence="13">Cell membrane</location>
        <topology evidence="13">Multi-pass membrane protein</topology>
    </subcellularLocation>
</comment>
<dbReference type="PRINTS" id="PR01900">
    <property type="entry name" value="YIDCPROTEIN"/>
</dbReference>
<evidence type="ECO:0000256" key="6">
    <source>
        <dbReference type="ARBA" id="ARBA00022692"/>
    </source>
</evidence>
<dbReference type="HAMAP" id="MF_01810">
    <property type="entry name" value="YidC_type1"/>
    <property type="match status" value="1"/>
</dbReference>
<gene>
    <name evidence="13 16" type="primary">yidC</name>
    <name evidence="16" type="ORF">E4582_10635</name>
</gene>
<proteinExistence type="inferred from homology"/>
<dbReference type="GO" id="GO:0051205">
    <property type="term" value="P:protein insertion into membrane"/>
    <property type="evidence" value="ECO:0007669"/>
    <property type="project" value="TreeGrafter"/>
</dbReference>
<evidence type="ECO:0000256" key="13">
    <source>
        <dbReference type="HAMAP-Rule" id="MF_01810"/>
    </source>
</evidence>
<evidence type="ECO:0000256" key="11">
    <source>
        <dbReference type="ARBA" id="ARBA00033245"/>
    </source>
</evidence>
<organism evidence="16 17">
    <name type="scientific">Luteimonas yindakuii</name>
    <dbReference type="NCBI Taxonomy" id="2565782"/>
    <lineage>
        <taxon>Bacteria</taxon>
        <taxon>Pseudomonadati</taxon>
        <taxon>Pseudomonadota</taxon>
        <taxon>Gammaproteobacteria</taxon>
        <taxon>Lysobacterales</taxon>
        <taxon>Lysobacteraceae</taxon>
        <taxon>Luteimonas</taxon>
    </lineage>
</organism>
<evidence type="ECO:0000256" key="7">
    <source>
        <dbReference type="ARBA" id="ARBA00022927"/>
    </source>
</evidence>
<dbReference type="GO" id="GO:0005886">
    <property type="term" value="C:plasma membrane"/>
    <property type="evidence" value="ECO:0007669"/>
    <property type="project" value="UniProtKB-SubCell"/>
</dbReference>
<evidence type="ECO:0000256" key="10">
    <source>
        <dbReference type="ARBA" id="ARBA00023186"/>
    </source>
</evidence>
<dbReference type="GO" id="GO:0015031">
    <property type="term" value="P:protein transport"/>
    <property type="evidence" value="ECO:0007669"/>
    <property type="project" value="UniProtKB-KW"/>
</dbReference>
<keyword evidence="4 13" id="KW-0813">Transport</keyword>
<dbReference type="Pfam" id="PF02096">
    <property type="entry name" value="60KD_IMP"/>
    <property type="match status" value="1"/>
</dbReference>
<keyword evidence="10 13" id="KW-0143">Chaperone</keyword>
<evidence type="ECO:0000256" key="12">
    <source>
        <dbReference type="ARBA" id="ARBA00033342"/>
    </source>
</evidence>
<dbReference type="Proteomes" id="UP000298681">
    <property type="component" value="Unassembled WGS sequence"/>
</dbReference>
<keyword evidence="9 13" id="KW-0472">Membrane</keyword>
<evidence type="ECO:0000259" key="14">
    <source>
        <dbReference type="Pfam" id="PF02096"/>
    </source>
</evidence>
<evidence type="ECO:0000256" key="2">
    <source>
        <dbReference type="ARBA" id="ARBA00010527"/>
    </source>
</evidence>
<comment type="similarity">
    <text evidence="2 13">Belongs to the OXA1/ALB3/YidC family. Type 1 subfamily.</text>
</comment>
<keyword evidence="6 13" id="KW-0812">Transmembrane</keyword>
<feature type="transmembrane region" description="Helical" evidence="13">
    <location>
        <begin position="381"/>
        <end position="402"/>
    </location>
</feature>
<keyword evidence="8 13" id="KW-1133">Transmembrane helix</keyword>
<dbReference type="AlphaFoldDB" id="A0A4Z1RN86"/>
<dbReference type="PANTHER" id="PTHR12428:SF65">
    <property type="entry name" value="CYTOCHROME C OXIDASE ASSEMBLY PROTEIN COX18, MITOCHONDRIAL"/>
    <property type="match status" value="1"/>
</dbReference>
<dbReference type="CDD" id="cd20070">
    <property type="entry name" value="5TM_YidC_Alb3"/>
    <property type="match status" value="1"/>
</dbReference>
<accession>A0A4Z1RN86</accession>
<dbReference type="PANTHER" id="PTHR12428">
    <property type="entry name" value="OXA1"/>
    <property type="match status" value="1"/>
</dbReference>
<feature type="domain" description="Membrane insertase YidC N-terminal" evidence="15">
    <location>
        <begin position="84"/>
        <end position="361"/>
    </location>
</feature>
<dbReference type="Pfam" id="PF14849">
    <property type="entry name" value="YidC_periplas"/>
    <property type="match status" value="1"/>
</dbReference>
<dbReference type="NCBIfam" id="TIGR03593">
    <property type="entry name" value="yidC_nterm"/>
    <property type="match status" value="1"/>
</dbReference>
<dbReference type="NCBIfam" id="TIGR03592">
    <property type="entry name" value="yidC_oxa1_cterm"/>
    <property type="match status" value="1"/>
</dbReference>
<comment type="caution">
    <text evidence="16">The sequence shown here is derived from an EMBL/GenBank/DDBJ whole genome shotgun (WGS) entry which is preliminary data.</text>
</comment>
<reference evidence="16 17" key="1">
    <citation type="submission" date="2019-01" db="EMBL/GenBank/DDBJ databases">
        <authorList>
            <person name="Zhang S."/>
        </authorList>
    </citation>
    <scope>NUCLEOTIDE SEQUENCE [LARGE SCALE GENOMIC DNA]</scope>
    <source>
        <strain evidence="16 17">1626</strain>
    </source>
</reference>
<dbReference type="InterPro" id="IPR001708">
    <property type="entry name" value="YidC/ALB3/OXA1/COX18"/>
</dbReference>
<evidence type="ECO:0000256" key="9">
    <source>
        <dbReference type="ARBA" id="ARBA00023136"/>
    </source>
</evidence>
<dbReference type="CDD" id="cd19961">
    <property type="entry name" value="EcYidC-like_peri"/>
    <property type="match status" value="1"/>
</dbReference>
<feature type="transmembrane region" description="Helical" evidence="13">
    <location>
        <begin position="524"/>
        <end position="545"/>
    </location>
</feature>
<sequence length="575" mass="63397">MNQTRTFLILAWLMVATLLWMEWNREKVAPVAAGTPSSQTTGAVPGAAPASIPQAPSVATPSAPVAPAVAGAAARPVAGAAAPVTITSDVLRLTLERGNVVSAELLQYPQTREAGSPPVTLLDPDPSRFYAAQVGWVSSTSTAPTHEAEFVPEGGRNDYVLDAEGESVSVPFVWTGPDGVTVRRTYTVRRGTYAVEVRDEVVNHGAQPWQGFIYRQLAKVPPITAGNWMNPDPESFSLNGGVWHTAQDGFGRRKFADFIDDGAVNQRGTGSWIALLQHHFFSAWIPDGQDETTVSLHVDGAGARSPHLIRELGPGVTVAPGQVATTSARLWVGPKLVGLIRAEEVRGLDRAVDYSRFSVMAVLGEWLFRLLDLLHGLFNNWGWAIVGLVVLVKLALFPLSQAQYKSMAKMRKFQPRMQQLKERYGDDRQKLQMAMMELYKKEKINPIGGCLPILLQMPIFFALYWVLLESVELRHAPWMLWIQDLTARDPYFILPVLNMAVMWATQRLSPMTGMDPMQQRIMTFMPLVFGVIMIFFPAGLVLYWVTNGALGLLQQWLLIRKYADDKPSGGKPAKA</sequence>
<dbReference type="RefSeq" id="WP_134674526.1">
    <property type="nucleotide sequence ID" value="NZ_SPUH01000001.1"/>
</dbReference>
<evidence type="ECO:0000256" key="8">
    <source>
        <dbReference type="ARBA" id="ARBA00022989"/>
    </source>
</evidence>
<dbReference type="EMBL" id="SPUH01000001">
    <property type="protein sequence ID" value="TKS55171.1"/>
    <property type="molecule type" value="Genomic_DNA"/>
</dbReference>
<comment type="function">
    <text evidence="13">Required for the insertion and/or proper folding and/or complex formation of integral membrane proteins into the membrane. Involved in integration of membrane proteins that insert both dependently and independently of the Sec translocase complex, as well as at least some lipoproteins. Aids folding of multispanning membrane proteins.</text>
</comment>
<dbReference type="InterPro" id="IPR028055">
    <property type="entry name" value="YidC/Oxa/ALB_C"/>
</dbReference>
<feature type="domain" description="Membrane insertase YidC/Oxa/ALB C-terminal" evidence="14">
    <location>
        <begin position="381"/>
        <end position="558"/>
    </location>
</feature>
<keyword evidence="17" id="KW-1185">Reference proteome</keyword>
<protein>
    <recommendedName>
        <fullName evidence="3 13">Membrane protein insertase YidC</fullName>
    </recommendedName>
    <alternativeName>
        <fullName evidence="12 13">Foldase YidC</fullName>
    </alternativeName>
    <alternativeName>
        <fullName evidence="11 13">Membrane integrase YidC</fullName>
    </alternativeName>
    <alternativeName>
        <fullName evidence="13">Membrane protein YidC</fullName>
    </alternativeName>
</protein>
<evidence type="ECO:0000256" key="4">
    <source>
        <dbReference type="ARBA" id="ARBA00022448"/>
    </source>
</evidence>
<feature type="transmembrane region" description="Helical" evidence="13">
    <location>
        <begin position="487"/>
        <end position="504"/>
    </location>
</feature>
<dbReference type="PRINTS" id="PR00701">
    <property type="entry name" value="60KDINNERMP"/>
</dbReference>
<evidence type="ECO:0000313" key="17">
    <source>
        <dbReference type="Proteomes" id="UP000298681"/>
    </source>
</evidence>
<dbReference type="NCBIfam" id="NF002352">
    <property type="entry name" value="PRK01318.1-3"/>
    <property type="match status" value="1"/>
</dbReference>
<evidence type="ECO:0000256" key="1">
    <source>
        <dbReference type="ARBA" id="ARBA00004429"/>
    </source>
</evidence>
<keyword evidence="5 13" id="KW-1003">Cell membrane</keyword>
<name>A0A4Z1RN86_9GAMM</name>
<dbReference type="InterPro" id="IPR038221">
    <property type="entry name" value="YidC_periplasmic_sf"/>
</dbReference>
<dbReference type="GO" id="GO:0032977">
    <property type="term" value="F:membrane insertase activity"/>
    <property type="evidence" value="ECO:0007669"/>
    <property type="project" value="InterPro"/>
</dbReference>
<evidence type="ECO:0000259" key="15">
    <source>
        <dbReference type="Pfam" id="PF14849"/>
    </source>
</evidence>
<dbReference type="InterPro" id="IPR019998">
    <property type="entry name" value="Membr_insert_YidC"/>
</dbReference>
<evidence type="ECO:0000313" key="16">
    <source>
        <dbReference type="EMBL" id="TKS55171.1"/>
    </source>
</evidence>
<dbReference type="InterPro" id="IPR047196">
    <property type="entry name" value="YidC_ALB_C"/>
</dbReference>
<evidence type="ECO:0000256" key="5">
    <source>
        <dbReference type="ARBA" id="ARBA00022475"/>
    </source>
</evidence>